<evidence type="ECO:0000256" key="2">
    <source>
        <dbReference type="ARBA" id="ARBA00004370"/>
    </source>
</evidence>
<protein>
    <recommendedName>
        <fullName evidence="15">Cytochrome P450</fullName>
    </recommendedName>
</protein>
<comment type="subcellular location">
    <subcellularLocation>
        <location evidence="2">Membrane</location>
    </subcellularLocation>
</comment>
<dbReference type="Proteomes" id="UP001437256">
    <property type="component" value="Unassembled WGS sequence"/>
</dbReference>
<evidence type="ECO:0000256" key="3">
    <source>
        <dbReference type="ARBA" id="ARBA00004721"/>
    </source>
</evidence>
<evidence type="ECO:0000256" key="7">
    <source>
        <dbReference type="ARBA" id="ARBA00022723"/>
    </source>
</evidence>
<dbReference type="InterPro" id="IPR001128">
    <property type="entry name" value="Cyt_P450"/>
</dbReference>
<evidence type="ECO:0000256" key="10">
    <source>
        <dbReference type="ARBA" id="ARBA00023004"/>
    </source>
</evidence>
<keyword evidence="10" id="KW-0408">Iron</keyword>
<reference evidence="13 14" key="1">
    <citation type="submission" date="2024-05" db="EMBL/GenBank/DDBJ databases">
        <title>A draft genome resource for the thread blight pathogen Marasmius tenuissimus strain MS-2.</title>
        <authorList>
            <person name="Yulfo-Soto G.E."/>
            <person name="Baruah I.K."/>
            <person name="Amoako-Attah I."/>
            <person name="Bukari Y."/>
            <person name="Meinhardt L.W."/>
            <person name="Bailey B.A."/>
            <person name="Cohen S.P."/>
        </authorList>
    </citation>
    <scope>NUCLEOTIDE SEQUENCE [LARGE SCALE GENOMIC DNA]</scope>
    <source>
        <strain evidence="13 14">MS-2</strain>
    </source>
</reference>
<dbReference type="PANTHER" id="PTHR24305:SF166">
    <property type="entry name" value="CYTOCHROME P450 12A4, MITOCHONDRIAL-RELATED"/>
    <property type="match status" value="1"/>
</dbReference>
<evidence type="ECO:0008006" key="15">
    <source>
        <dbReference type="Google" id="ProtNLM"/>
    </source>
</evidence>
<dbReference type="EMBL" id="JBBXMP010000031">
    <property type="protein sequence ID" value="KAL0066916.1"/>
    <property type="molecule type" value="Genomic_DNA"/>
</dbReference>
<proteinExistence type="inferred from homology"/>
<accession>A0ABR3A0R1</accession>
<name>A0ABR3A0R1_9AGAR</name>
<dbReference type="InterPro" id="IPR036396">
    <property type="entry name" value="Cyt_P450_sf"/>
</dbReference>
<comment type="cofactor">
    <cofactor evidence="1">
        <name>heme</name>
        <dbReference type="ChEBI" id="CHEBI:30413"/>
    </cofactor>
</comment>
<keyword evidence="11" id="KW-0503">Monooxygenase</keyword>
<dbReference type="Gene3D" id="1.10.630.10">
    <property type="entry name" value="Cytochrome P450"/>
    <property type="match status" value="1"/>
</dbReference>
<evidence type="ECO:0000256" key="8">
    <source>
        <dbReference type="ARBA" id="ARBA00022989"/>
    </source>
</evidence>
<gene>
    <name evidence="13" type="ORF">AAF712_006111</name>
</gene>
<evidence type="ECO:0000256" key="4">
    <source>
        <dbReference type="ARBA" id="ARBA00010617"/>
    </source>
</evidence>
<evidence type="ECO:0000256" key="9">
    <source>
        <dbReference type="ARBA" id="ARBA00023002"/>
    </source>
</evidence>
<evidence type="ECO:0000256" key="6">
    <source>
        <dbReference type="ARBA" id="ARBA00022692"/>
    </source>
</evidence>
<keyword evidence="7" id="KW-0479">Metal-binding</keyword>
<sequence>MSRVYRSECNLARIVGDGLIKSQTVNHIPGYRPPFSPLDFPGVVLPTSWWNTGLDVHFERRHDMYKEREYISIVPYINGPIQIWTNNLDIAKQIEGGGGSRGVFQKPPESMGALRLWGPNLAASNGEQWRKHRRVMGPAFNAKLYNVVWKKTQDIYREMVSTEEWKKDEVSLEPVHSMTFKLALIILGSCGFGLPGSWSEPPRTHDDDPKAMTVQGALRIVADTVALTLFAPGWVKSLPFQTLVLLVMIFSEVAQNRSTDRIQDSQRAYRQLSTFMKEQIALRKSSVNSESGLDQSDESVASNNVLTLLVQASENEESKYQLDDDELIGNVFLLLLAGHETTANALAGTFGFLAAHPAVQQELHSERISEDMGRSLRDNGTY</sequence>
<keyword evidence="8" id="KW-1133">Transmembrane helix</keyword>
<evidence type="ECO:0000256" key="1">
    <source>
        <dbReference type="ARBA" id="ARBA00001971"/>
    </source>
</evidence>
<evidence type="ECO:0000256" key="12">
    <source>
        <dbReference type="ARBA" id="ARBA00023136"/>
    </source>
</evidence>
<evidence type="ECO:0000256" key="11">
    <source>
        <dbReference type="ARBA" id="ARBA00023033"/>
    </source>
</evidence>
<dbReference type="InterPro" id="IPR050121">
    <property type="entry name" value="Cytochrome_P450_monoxygenase"/>
</dbReference>
<comment type="similarity">
    <text evidence="4">Belongs to the cytochrome P450 family.</text>
</comment>
<comment type="caution">
    <text evidence="13">The sequence shown here is derived from an EMBL/GenBank/DDBJ whole genome shotgun (WGS) entry which is preliminary data.</text>
</comment>
<evidence type="ECO:0000313" key="14">
    <source>
        <dbReference type="Proteomes" id="UP001437256"/>
    </source>
</evidence>
<evidence type="ECO:0000256" key="5">
    <source>
        <dbReference type="ARBA" id="ARBA00022617"/>
    </source>
</evidence>
<dbReference type="Pfam" id="PF00067">
    <property type="entry name" value="p450"/>
    <property type="match status" value="1"/>
</dbReference>
<keyword evidence="12" id="KW-0472">Membrane</keyword>
<keyword evidence="6" id="KW-0812">Transmembrane</keyword>
<keyword evidence="9" id="KW-0560">Oxidoreductase</keyword>
<comment type="pathway">
    <text evidence="3">Secondary metabolite biosynthesis; terpenoid biosynthesis.</text>
</comment>
<dbReference type="PANTHER" id="PTHR24305">
    <property type="entry name" value="CYTOCHROME P450"/>
    <property type="match status" value="1"/>
</dbReference>
<organism evidence="13 14">
    <name type="scientific">Marasmius tenuissimus</name>
    <dbReference type="NCBI Taxonomy" id="585030"/>
    <lineage>
        <taxon>Eukaryota</taxon>
        <taxon>Fungi</taxon>
        <taxon>Dikarya</taxon>
        <taxon>Basidiomycota</taxon>
        <taxon>Agaricomycotina</taxon>
        <taxon>Agaricomycetes</taxon>
        <taxon>Agaricomycetidae</taxon>
        <taxon>Agaricales</taxon>
        <taxon>Marasmiineae</taxon>
        <taxon>Marasmiaceae</taxon>
        <taxon>Marasmius</taxon>
    </lineage>
</organism>
<keyword evidence="5" id="KW-0349">Heme</keyword>
<evidence type="ECO:0000313" key="13">
    <source>
        <dbReference type="EMBL" id="KAL0066916.1"/>
    </source>
</evidence>
<dbReference type="SUPFAM" id="SSF48264">
    <property type="entry name" value="Cytochrome P450"/>
    <property type="match status" value="1"/>
</dbReference>
<keyword evidence="14" id="KW-1185">Reference proteome</keyword>